<reference evidence="3" key="3">
    <citation type="submission" date="2018-08" db="UniProtKB">
        <authorList>
            <consortium name="EnsemblPlants"/>
        </authorList>
    </citation>
    <scope>IDENTIFICATION</scope>
    <source>
        <strain evidence="3">cv. Bd21</strain>
    </source>
</reference>
<feature type="compositionally biased region" description="Polar residues" evidence="1">
    <location>
        <begin position="1"/>
        <end position="12"/>
    </location>
</feature>
<evidence type="ECO:0000313" key="3">
    <source>
        <dbReference type="EnsemblPlants" id="KQK15570"/>
    </source>
</evidence>
<dbReference type="Proteomes" id="UP000008810">
    <property type="component" value="Chromosome 1"/>
</dbReference>
<dbReference type="EMBL" id="CM000880">
    <property type="protein sequence ID" value="KQK15570.2"/>
    <property type="molecule type" value="Genomic_DNA"/>
</dbReference>
<feature type="region of interest" description="Disordered" evidence="1">
    <location>
        <begin position="93"/>
        <end position="118"/>
    </location>
</feature>
<organism evidence="2">
    <name type="scientific">Brachypodium distachyon</name>
    <name type="common">Purple false brome</name>
    <name type="synonym">Trachynia distachya</name>
    <dbReference type="NCBI Taxonomy" id="15368"/>
    <lineage>
        <taxon>Eukaryota</taxon>
        <taxon>Viridiplantae</taxon>
        <taxon>Streptophyta</taxon>
        <taxon>Embryophyta</taxon>
        <taxon>Tracheophyta</taxon>
        <taxon>Spermatophyta</taxon>
        <taxon>Magnoliopsida</taxon>
        <taxon>Liliopsida</taxon>
        <taxon>Poales</taxon>
        <taxon>Poaceae</taxon>
        <taxon>BOP clade</taxon>
        <taxon>Pooideae</taxon>
        <taxon>Stipodae</taxon>
        <taxon>Brachypodieae</taxon>
        <taxon>Brachypodium</taxon>
    </lineage>
</organism>
<proteinExistence type="predicted"/>
<evidence type="ECO:0000313" key="2">
    <source>
        <dbReference type="EMBL" id="KQK15570.2"/>
    </source>
</evidence>
<reference evidence="2 3" key="1">
    <citation type="journal article" date="2010" name="Nature">
        <title>Genome sequencing and analysis of the model grass Brachypodium distachyon.</title>
        <authorList>
            <consortium name="International Brachypodium Initiative"/>
        </authorList>
    </citation>
    <scope>NUCLEOTIDE SEQUENCE [LARGE SCALE GENOMIC DNA]</scope>
    <source>
        <strain evidence="2 3">Bd21</strain>
    </source>
</reference>
<keyword evidence="4" id="KW-1185">Reference proteome</keyword>
<feature type="non-terminal residue" evidence="2">
    <location>
        <position position="1"/>
    </location>
</feature>
<dbReference type="Gramene" id="KQK15570">
    <property type="protein sequence ID" value="KQK15570"/>
    <property type="gene ID" value="BRADI_1g23746v3"/>
</dbReference>
<gene>
    <name evidence="2" type="ORF">BRADI_1g23746v3</name>
</gene>
<dbReference type="EnsemblPlants" id="KQK15570">
    <property type="protein sequence ID" value="KQK15570"/>
    <property type="gene ID" value="BRADI_1g23746v3"/>
</dbReference>
<name>A0A0Q3RRA5_BRADI</name>
<accession>A0A0Q3RRA5</accession>
<feature type="compositionally biased region" description="Pro residues" evidence="1">
    <location>
        <begin position="102"/>
        <end position="114"/>
    </location>
</feature>
<evidence type="ECO:0000313" key="4">
    <source>
        <dbReference type="Proteomes" id="UP000008810"/>
    </source>
</evidence>
<reference evidence="2" key="2">
    <citation type="submission" date="2017-06" db="EMBL/GenBank/DDBJ databases">
        <title>WGS assembly of Brachypodium distachyon.</title>
        <authorList>
            <consortium name="The International Brachypodium Initiative"/>
            <person name="Lucas S."/>
            <person name="Harmon-Smith M."/>
            <person name="Lail K."/>
            <person name="Tice H."/>
            <person name="Grimwood J."/>
            <person name="Bruce D."/>
            <person name="Barry K."/>
            <person name="Shu S."/>
            <person name="Lindquist E."/>
            <person name="Wang M."/>
            <person name="Pitluck S."/>
            <person name="Vogel J.P."/>
            <person name="Garvin D.F."/>
            <person name="Mockler T.C."/>
            <person name="Schmutz J."/>
            <person name="Rokhsar D."/>
            <person name="Bevan M.W."/>
        </authorList>
    </citation>
    <scope>NUCLEOTIDE SEQUENCE</scope>
    <source>
        <strain evidence="2">Bd21</strain>
    </source>
</reference>
<sequence>HLSFSAKFTMSPTGCRPSIDRGGDDDPRGEESFVNAPVQPHPRRHRLLLLLPRSGLLQPADEPRPRRWHGPGLRLLGPLPVALRCSHVLRRRALPQRADPTRAPPLRHPAPAPPATRFHGGLLLASAGGSGVRGCFRRAGALARAGWRRHGFVPATVGGILCLVREGKELSMPAHPIPPVREVSDILRTWRKTLCFEEITPIQDEASI</sequence>
<feature type="region of interest" description="Disordered" evidence="1">
    <location>
        <begin position="1"/>
        <end position="38"/>
    </location>
</feature>
<evidence type="ECO:0000256" key="1">
    <source>
        <dbReference type="SAM" id="MobiDB-lite"/>
    </source>
</evidence>
<feature type="compositionally biased region" description="Basic and acidic residues" evidence="1">
    <location>
        <begin position="18"/>
        <end position="31"/>
    </location>
</feature>
<protein>
    <submittedName>
        <fullName evidence="2 3">Uncharacterized protein</fullName>
    </submittedName>
</protein>
<dbReference type="InParanoid" id="A0A0Q3RRA5"/>
<dbReference type="AlphaFoldDB" id="A0A0Q3RRA5"/>